<keyword evidence="6" id="KW-0418">Kinase</keyword>
<dbReference type="SMART" id="SM00387">
    <property type="entry name" value="HATPase_c"/>
    <property type="match status" value="1"/>
</dbReference>
<keyword evidence="7" id="KW-0067">ATP-binding</keyword>
<dbReference type="InterPro" id="IPR036097">
    <property type="entry name" value="HisK_dim/P_sf"/>
</dbReference>
<keyword evidence="14" id="KW-1185">Reference proteome</keyword>
<evidence type="ECO:0000256" key="9">
    <source>
        <dbReference type="SAM" id="Phobius"/>
    </source>
</evidence>
<evidence type="ECO:0000313" key="14">
    <source>
        <dbReference type="Proteomes" id="UP001162891"/>
    </source>
</evidence>
<dbReference type="Proteomes" id="UP001162891">
    <property type="component" value="Chromosome"/>
</dbReference>
<feature type="domain" description="Signal transduction histidine kinase dimerisation/phosphoacceptor" evidence="12">
    <location>
        <begin position="394"/>
        <end position="462"/>
    </location>
</feature>
<dbReference type="Gene3D" id="3.30.565.10">
    <property type="entry name" value="Histidine kinase-like ATPase, C-terminal domain"/>
    <property type="match status" value="1"/>
</dbReference>
<evidence type="ECO:0000256" key="2">
    <source>
        <dbReference type="ARBA" id="ARBA00012438"/>
    </source>
</evidence>
<keyword evidence="9" id="KW-0472">Membrane</keyword>
<comment type="catalytic activity">
    <reaction evidence="1">
        <text>ATP + protein L-histidine = ADP + protein N-phospho-L-histidine.</text>
        <dbReference type="EC" id="2.7.13.3"/>
    </reaction>
</comment>
<gene>
    <name evidence="13" type="ORF">AMOR_09370</name>
</gene>
<dbReference type="Pfam" id="PF02518">
    <property type="entry name" value="HATPase_c"/>
    <property type="match status" value="1"/>
</dbReference>
<dbReference type="InterPro" id="IPR003661">
    <property type="entry name" value="HisK_dim/P_dom"/>
</dbReference>
<feature type="transmembrane region" description="Helical" evidence="9">
    <location>
        <begin position="346"/>
        <end position="367"/>
    </location>
</feature>
<evidence type="ECO:0000256" key="3">
    <source>
        <dbReference type="ARBA" id="ARBA00022553"/>
    </source>
</evidence>
<evidence type="ECO:0000256" key="5">
    <source>
        <dbReference type="ARBA" id="ARBA00022741"/>
    </source>
</evidence>
<dbReference type="EMBL" id="AP025591">
    <property type="protein sequence ID" value="BDG01941.1"/>
    <property type="molecule type" value="Genomic_DNA"/>
</dbReference>
<keyword evidence="5" id="KW-0547">Nucleotide-binding</keyword>
<dbReference type="InterPro" id="IPR007487">
    <property type="entry name" value="ABC_transpt-TYRBP-like"/>
</dbReference>
<keyword evidence="4" id="KW-0808">Transferase</keyword>
<dbReference type="InterPro" id="IPR003594">
    <property type="entry name" value="HATPase_dom"/>
</dbReference>
<dbReference type="Pfam" id="PF04392">
    <property type="entry name" value="ABC_sub_bind"/>
    <property type="match status" value="1"/>
</dbReference>
<protein>
    <recommendedName>
        <fullName evidence="2">histidine kinase</fullName>
        <ecNumber evidence="2">2.7.13.3</ecNumber>
    </recommendedName>
</protein>
<accession>A0ABN6MLL3</accession>
<proteinExistence type="predicted"/>
<dbReference type="PRINTS" id="PR00344">
    <property type="entry name" value="BCTRLSENSOR"/>
</dbReference>
<evidence type="ECO:0000256" key="1">
    <source>
        <dbReference type="ARBA" id="ARBA00000085"/>
    </source>
</evidence>
<dbReference type="SUPFAM" id="SSF55874">
    <property type="entry name" value="ATPase domain of HSP90 chaperone/DNA topoisomerase II/histidine kinase"/>
    <property type="match status" value="1"/>
</dbReference>
<name>A0ABN6MLL3_9BACT</name>
<dbReference type="CDD" id="cd00082">
    <property type="entry name" value="HisKA"/>
    <property type="match status" value="1"/>
</dbReference>
<dbReference type="InterPro" id="IPR004358">
    <property type="entry name" value="Sig_transdc_His_kin-like_C"/>
</dbReference>
<feature type="domain" description="Histidine kinase/HSP90-like ATPase" evidence="11">
    <location>
        <begin position="504"/>
        <end position="614"/>
    </location>
</feature>
<reference evidence="14" key="1">
    <citation type="journal article" date="2022" name="Int. J. Syst. Evol. Microbiol.">
        <title>Anaeromyxobacter oryzae sp. nov., Anaeromyxobacter diazotrophicus sp. nov. and Anaeromyxobacter paludicola sp. nov., isolated from paddy soils.</title>
        <authorList>
            <person name="Itoh H."/>
            <person name="Xu Z."/>
            <person name="Mise K."/>
            <person name="Masuda Y."/>
            <person name="Ushijima N."/>
            <person name="Hayakawa C."/>
            <person name="Shiratori Y."/>
            <person name="Senoo K."/>
        </authorList>
    </citation>
    <scope>NUCLEOTIDE SEQUENCE [LARGE SCALE GENOMIC DNA]</scope>
    <source>
        <strain evidence="14">Red232</strain>
    </source>
</reference>
<keyword evidence="9" id="KW-1133">Transmembrane helix</keyword>
<evidence type="ECO:0000256" key="8">
    <source>
        <dbReference type="ARBA" id="ARBA00023012"/>
    </source>
</evidence>
<keyword evidence="3" id="KW-0597">Phosphoprotein</keyword>
<keyword evidence="8" id="KW-0902">Two-component regulatory system</keyword>
<dbReference type="SUPFAM" id="SSF47384">
    <property type="entry name" value="Homodimeric domain of signal transducing histidine kinase"/>
    <property type="match status" value="1"/>
</dbReference>
<dbReference type="SMART" id="SM00388">
    <property type="entry name" value="HisKA"/>
    <property type="match status" value="1"/>
</dbReference>
<evidence type="ECO:0000256" key="4">
    <source>
        <dbReference type="ARBA" id="ARBA00022679"/>
    </source>
</evidence>
<dbReference type="PANTHER" id="PTHR43065">
    <property type="entry name" value="SENSOR HISTIDINE KINASE"/>
    <property type="match status" value="1"/>
</dbReference>
<evidence type="ECO:0000313" key="13">
    <source>
        <dbReference type="EMBL" id="BDG01941.1"/>
    </source>
</evidence>
<keyword evidence="9" id="KW-0812">Transmembrane</keyword>
<keyword evidence="10" id="KW-0732">Signal</keyword>
<dbReference type="Gene3D" id="3.40.50.2300">
    <property type="match status" value="2"/>
</dbReference>
<evidence type="ECO:0000259" key="12">
    <source>
        <dbReference type="SMART" id="SM00388"/>
    </source>
</evidence>
<dbReference type="Pfam" id="PF00512">
    <property type="entry name" value="HisKA"/>
    <property type="match status" value="1"/>
</dbReference>
<sequence length="626" mass="66526">MRGDVLLRGRVVAALLTVALCGAAGAAEPDARPRRVLAVHAFEPGVPANAVFTAALRAALPLGTDLALFSEHLDRLRFPDPAYEEGFRNWLRAKYARTPPDVIIAVGVDALDFLADPGTTPFPGVPIVFGLAEEGAVAARRLPANVTGVTEHFAVRETLALALALFPDTQHVVLVGGASPQDRPLNELLRREAAGAGTRLDVVELFGLPMKGLEERLRALAPRSIVLVLALFRDGAGRQWAGTESMPLMVSASSAPIFTLHAHLVGSGTIGGVLVDYGETARLVARTALRVLAGERVEAIPVQRSGANRTVLDGRQLERWNVPDRRVPAGAEVRLREPSPWVRYRWAMLLLATGFLLQSTLIALLLLERRKRWRAEAKARENLAVVAHMNRVSVIGELVGSLAHEINSPLGAVLSNAQAAQRFMAAGPGDEVRSCLEDIVRDVNRAGEVIRRIRGALRRESWTAAKLDVGAVIRDAVRLVMADARDRGVSVEVQVAPGLSPVTGDEVQLVQVFLNLLVNALDAVAGLPEQQRRVRIIAEPSGEAVAIRVVDAGPGVPPSLAARIFEPFFTTKPVGLGMGLCISRSIVEAHGGSIRVSQAPGGGAEFEVLLRATGGAAGGGEAEAVG</sequence>
<dbReference type="EC" id="2.7.13.3" evidence="2"/>
<feature type="signal peptide" evidence="10">
    <location>
        <begin position="1"/>
        <end position="26"/>
    </location>
</feature>
<evidence type="ECO:0000256" key="10">
    <source>
        <dbReference type="SAM" id="SignalP"/>
    </source>
</evidence>
<organism evidence="13 14">
    <name type="scientific">Anaeromyxobacter oryzae</name>
    <dbReference type="NCBI Taxonomy" id="2918170"/>
    <lineage>
        <taxon>Bacteria</taxon>
        <taxon>Pseudomonadati</taxon>
        <taxon>Myxococcota</taxon>
        <taxon>Myxococcia</taxon>
        <taxon>Myxococcales</taxon>
        <taxon>Cystobacterineae</taxon>
        <taxon>Anaeromyxobacteraceae</taxon>
        <taxon>Anaeromyxobacter</taxon>
    </lineage>
</organism>
<evidence type="ECO:0000256" key="7">
    <source>
        <dbReference type="ARBA" id="ARBA00022840"/>
    </source>
</evidence>
<evidence type="ECO:0000259" key="11">
    <source>
        <dbReference type="SMART" id="SM00387"/>
    </source>
</evidence>
<dbReference type="PANTHER" id="PTHR43065:SF10">
    <property type="entry name" value="PEROXIDE STRESS-ACTIVATED HISTIDINE KINASE MAK3"/>
    <property type="match status" value="1"/>
</dbReference>
<feature type="chain" id="PRO_5046025417" description="histidine kinase" evidence="10">
    <location>
        <begin position="27"/>
        <end position="626"/>
    </location>
</feature>
<evidence type="ECO:0000256" key="6">
    <source>
        <dbReference type="ARBA" id="ARBA00022777"/>
    </source>
</evidence>
<dbReference type="Gene3D" id="1.10.287.130">
    <property type="match status" value="1"/>
</dbReference>
<dbReference type="InterPro" id="IPR036890">
    <property type="entry name" value="HATPase_C_sf"/>
</dbReference>